<dbReference type="AlphaFoldDB" id="A0ABC8SC65"/>
<evidence type="ECO:0000256" key="1">
    <source>
        <dbReference type="SAM" id="MobiDB-lite"/>
    </source>
</evidence>
<sequence length="103" mass="11625">MKMSKKPDHKAELAPPGSASQNHEWKLPPVQAQTTKGKENAHSLRRHYPVQVQRDFLSLTCLHLGQTASDEADTDTPGAFLTSMNEQNNYEEQIVKVIFITEH</sequence>
<dbReference type="Proteomes" id="UP001642360">
    <property type="component" value="Unassembled WGS sequence"/>
</dbReference>
<reference evidence="2 3" key="1">
    <citation type="submission" date="2024-02" db="EMBL/GenBank/DDBJ databases">
        <authorList>
            <person name="Vignale AGUSTIN F."/>
            <person name="Sosa J E."/>
            <person name="Modenutti C."/>
        </authorList>
    </citation>
    <scope>NUCLEOTIDE SEQUENCE [LARGE SCALE GENOMIC DNA]</scope>
</reference>
<organism evidence="2 3">
    <name type="scientific">Ilex paraguariensis</name>
    <name type="common">yerba mate</name>
    <dbReference type="NCBI Taxonomy" id="185542"/>
    <lineage>
        <taxon>Eukaryota</taxon>
        <taxon>Viridiplantae</taxon>
        <taxon>Streptophyta</taxon>
        <taxon>Embryophyta</taxon>
        <taxon>Tracheophyta</taxon>
        <taxon>Spermatophyta</taxon>
        <taxon>Magnoliopsida</taxon>
        <taxon>eudicotyledons</taxon>
        <taxon>Gunneridae</taxon>
        <taxon>Pentapetalae</taxon>
        <taxon>asterids</taxon>
        <taxon>campanulids</taxon>
        <taxon>Aquifoliales</taxon>
        <taxon>Aquifoliaceae</taxon>
        <taxon>Ilex</taxon>
    </lineage>
</organism>
<gene>
    <name evidence="2" type="ORF">ILEXP_LOCUS23145</name>
</gene>
<proteinExistence type="predicted"/>
<accession>A0ABC8SC65</accession>
<feature type="region of interest" description="Disordered" evidence="1">
    <location>
        <begin position="1"/>
        <end position="27"/>
    </location>
</feature>
<keyword evidence="3" id="KW-1185">Reference proteome</keyword>
<name>A0ABC8SC65_9AQUA</name>
<evidence type="ECO:0000313" key="2">
    <source>
        <dbReference type="EMBL" id="CAK9154791.1"/>
    </source>
</evidence>
<protein>
    <submittedName>
        <fullName evidence="2">Uncharacterized protein</fullName>
    </submittedName>
</protein>
<evidence type="ECO:0000313" key="3">
    <source>
        <dbReference type="Proteomes" id="UP001642360"/>
    </source>
</evidence>
<comment type="caution">
    <text evidence="2">The sequence shown here is derived from an EMBL/GenBank/DDBJ whole genome shotgun (WGS) entry which is preliminary data.</text>
</comment>
<feature type="compositionally biased region" description="Basic and acidic residues" evidence="1">
    <location>
        <begin position="1"/>
        <end position="12"/>
    </location>
</feature>
<dbReference type="EMBL" id="CAUOFW020002580">
    <property type="protein sequence ID" value="CAK9154791.1"/>
    <property type="molecule type" value="Genomic_DNA"/>
</dbReference>